<feature type="domain" description="Core-binding (CB)" evidence="6">
    <location>
        <begin position="56"/>
        <end position="139"/>
    </location>
</feature>
<dbReference type="InterPro" id="IPR013762">
    <property type="entry name" value="Integrase-like_cat_sf"/>
</dbReference>
<dbReference type="PANTHER" id="PTHR30349">
    <property type="entry name" value="PHAGE INTEGRASE-RELATED"/>
    <property type="match status" value="1"/>
</dbReference>
<dbReference type="SUPFAM" id="SSF56349">
    <property type="entry name" value="DNA breaking-rejoining enzymes"/>
    <property type="match status" value="1"/>
</dbReference>
<dbReference type="InterPro" id="IPR010998">
    <property type="entry name" value="Integrase_recombinase_N"/>
</dbReference>
<feature type="domain" description="Tyr recombinase" evidence="5">
    <location>
        <begin position="163"/>
        <end position="362"/>
    </location>
</feature>
<dbReference type="CDD" id="cd01189">
    <property type="entry name" value="INT_ICEBs1_C_like"/>
    <property type="match status" value="1"/>
</dbReference>
<keyword evidence="1" id="KW-0229">DNA integration</keyword>
<gene>
    <name evidence="7" type="ORF">GCM10010840_11760</name>
</gene>
<evidence type="ECO:0000256" key="3">
    <source>
        <dbReference type="ARBA" id="ARBA00023172"/>
    </source>
</evidence>
<evidence type="ECO:0000313" key="7">
    <source>
        <dbReference type="EMBL" id="GGL75292.1"/>
    </source>
</evidence>
<dbReference type="PROSITE" id="PS51900">
    <property type="entry name" value="CB"/>
    <property type="match status" value="1"/>
</dbReference>
<keyword evidence="8" id="KW-1185">Reference proteome</keyword>
<evidence type="ECO:0000256" key="4">
    <source>
        <dbReference type="PROSITE-ProRule" id="PRU01248"/>
    </source>
</evidence>
<organism evidence="7 8">
    <name type="scientific">Deinococcus aerolatus</name>
    <dbReference type="NCBI Taxonomy" id="522487"/>
    <lineage>
        <taxon>Bacteria</taxon>
        <taxon>Thermotogati</taxon>
        <taxon>Deinococcota</taxon>
        <taxon>Deinococci</taxon>
        <taxon>Deinococcales</taxon>
        <taxon>Deinococcaceae</taxon>
        <taxon>Deinococcus</taxon>
    </lineage>
</organism>
<keyword evidence="2 4" id="KW-0238">DNA-binding</keyword>
<name>A0ABQ2G572_9DEIO</name>
<dbReference type="Gene3D" id="1.10.150.130">
    <property type="match status" value="1"/>
</dbReference>
<dbReference type="Proteomes" id="UP000639973">
    <property type="component" value="Unassembled WGS sequence"/>
</dbReference>
<dbReference type="PROSITE" id="PS51898">
    <property type="entry name" value="TYR_RECOMBINASE"/>
    <property type="match status" value="1"/>
</dbReference>
<comment type="caution">
    <text evidence="7">The sequence shown here is derived from an EMBL/GenBank/DDBJ whole genome shotgun (WGS) entry which is preliminary data.</text>
</comment>
<dbReference type="InterPro" id="IPR011010">
    <property type="entry name" value="DNA_brk_join_enz"/>
</dbReference>
<evidence type="ECO:0000259" key="5">
    <source>
        <dbReference type="PROSITE" id="PS51898"/>
    </source>
</evidence>
<evidence type="ECO:0000259" key="6">
    <source>
        <dbReference type="PROSITE" id="PS51900"/>
    </source>
</evidence>
<reference evidence="8" key="1">
    <citation type="journal article" date="2019" name="Int. J. Syst. Evol. Microbiol.">
        <title>The Global Catalogue of Microorganisms (GCM) 10K type strain sequencing project: providing services to taxonomists for standard genome sequencing and annotation.</title>
        <authorList>
            <consortium name="The Broad Institute Genomics Platform"/>
            <consortium name="The Broad Institute Genome Sequencing Center for Infectious Disease"/>
            <person name="Wu L."/>
            <person name="Ma J."/>
        </authorList>
    </citation>
    <scope>NUCLEOTIDE SEQUENCE [LARGE SCALE GENOMIC DNA]</scope>
    <source>
        <strain evidence="8">JCM 15442</strain>
    </source>
</reference>
<keyword evidence="3" id="KW-0233">DNA recombination</keyword>
<accession>A0ABQ2G572</accession>
<dbReference type="Gene3D" id="1.10.443.10">
    <property type="entry name" value="Intergrase catalytic core"/>
    <property type="match status" value="1"/>
</dbReference>
<dbReference type="EMBL" id="BMOL01000004">
    <property type="protein sequence ID" value="GGL75292.1"/>
    <property type="molecule type" value="Genomic_DNA"/>
</dbReference>
<dbReference type="Pfam" id="PF14659">
    <property type="entry name" value="Phage_int_SAM_3"/>
    <property type="match status" value="1"/>
</dbReference>
<proteinExistence type="predicted"/>
<dbReference type="Pfam" id="PF00589">
    <property type="entry name" value="Phage_integrase"/>
    <property type="match status" value="1"/>
</dbReference>
<evidence type="ECO:0000256" key="1">
    <source>
        <dbReference type="ARBA" id="ARBA00022908"/>
    </source>
</evidence>
<sequence length="372" mass="41997">MATGIYPLQNGKYRWQIMVEGHRFHGVADSVKEAQQARAQKLAEQAKGLVIAPSRVTLGEQLAAWLAEKDQSRAKRTSLGYRYSSEKYISDSFKARKLKDIRPVHIRQLYTELQERGVTESNTLRLTHVVIHGVFEFALKDELIARNPAHGLKPNTTNKDDVKDLLVLNPAEATRFAAACRRHRWGPVFLFMLLTGVRRGEACGVTWSNVFLDADSPHVRIEQALHVAGKEKVLTRPKTKTSRRTLYLSADVVTLLKQVRQQQQAVRDELGDKAERNDFVFTNLKGDSLSPDNLKVHMTAICKAAEVPRIRIHDLRHKYASLALRAGVRIEVLSKQLGHASAVMTLDVYRHVYVEEMQQTALPTSVLFGHAN</sequence>
<dbReference type="InterPro" id="IPR004107">
    <property type="entry name" value="Integrase_SAM-like_N"/>
</dbReference>
<dbReference type="InterPro" id="IPR002104">
    <property type="entry name" value="Integrase_catalytic"/>
</dbReference>
<dbReference type="RefSeq" id="WP_188969953.1">
    <property type="nucleotide sequence ID" value="NZ_BMOL01000004.1"/>
</dbReference>
<dbReference type="InterPro" id="IPR050090">
    <property type="entry name" value="Tyrosine_recombinase_XerCD"/>
</dbReference>
<evidence type="ECO:0000256" key="2">
    <source>
        <dbReference type="ARBA" id="ARBA00023125"/>
    </source>
</evidence>
<evidence type="ECO:0000313" key="8">
    <source>
        <dbReference type="Proteomes" id="UP000639973"/>
    </source>
</evidence>
<protein>
    <submittedName>
        <fullName evidence="7">Site-specific integrase</fullName>
    </submittedName>
</protein>
<dbReference type="InterPro" id="IPR044068">
    <property type="entry name" value="CB"/>
</dbReference>